<dbReference type="Pfam" id="PF23843">
    <property type="entry name" value="DUF7210"/>
    <property type="match status" value="1"/>
</dbReference>
<dbReference type="EMBL" id="JADTFC010000087">
    <property type="protein sequence ID" value="MBG6290790.1"/>
    <property type="molecule type" value="Genomic_DNA"/>
</dbReference>
<dbReference type="InterPro" id="IPR055634">
    <property type="entry name" value="DUF7210"/>
</dbReference>
<comment type="caution">
    <text evidence="2">The sequence shown here is derived from an EMBL/GenBank/DDBJ whole genome shotgun (WGS) entry which is preliminary data.</text>
</comment>
<protein>
    <recommendedName>
        <fullName evidence="1">DUF7210 domain-containing protein</fullName>
    </recommendedName>
</protein>
<evidence type="ECO:0000313" key="3">
    <source>
        <dbReference type="Proteomes" id="UP000608450"/>
    </source>
</evidence>
<organism evidence="2 3">
    <name type="scientific">Pseudomonas nitroreducens</name>
    <dbReference type="NCBI Taxonomy" id="46680"/>
    <lineage>
        <taxon>Bacteria</taxon>
        <taxon>Pseudomonadati</taxon>
        <taxon>Pseudomonadota</taxon>
        <taxon>Gammaproteobacteria</taxon>
        <taxon>Pseudomonadales</taxon>
        <taxon>Pseudomonadaceae</taxon>
        <taxon>Pseudomonas</taxon>
    </lineage>
</organism>
<keyword evidence="3" id="KW-1185">Reference proteome</keyword>
<dbReference type="Proteomes" id="UP000608450">
    <property type="component" value="Unassembled WGS sequence"/>
</dbReference>
<feature type="domain" description="DUF7210" evidence="1">
    <location>
        <begin position="10"/>
        <end position="45"/>
    </location>
</feature>
<reference evidence="2 3" key="1">
    <citation type="submission" date="2020-11" db="EMBL/GenBank/DDBJ databases">
        <title>Enhanced detection system for hospital associated transmission using whole genome sequencing surveillance.</title>
        <authorList>
            <person name="Harrison L.H."/>
            <person name="Van Tyne D."/>
            <person name="Marsh J.W."/>
            <person name="Griffith M.P."/>
            <person name="Snyder D.J."/>
            <person name="Cooper V.S."/>
            <person name="Mustapha M."/>
        </authorList>
    </citation>
    <scope>NUCLEOTIDE SEQUENCE [LARGE SCALE GENOMIC DNA]</scope>
    <source>
        <strain evidence="2 3">PSA00705</strain>
    </source>
</reference>
<accession>A0ABS0KRS2</accession>
<gene>
    <name evidence="2" type="ORF">I5I61_25310</name>
</gene>
<sequence length="57" mass="6291">MSEEKAVQLVEVKLAGEHTHKGVDYKAGDKIKVTPRQKAFLEETQKVEVAAPTVKEA</sequence>
<dbReference type="RefSeq" id="WP_196913438.1">
    <property type="nucleotide sequence ID" value="NZ_DAMDDB010000008.1"/>
</dbReference>
<evidence type="ECO:0000313" key="2">
    <source>
        <dbReference type="EMBL" id="MBG6290790.1"/>
    </source>
</evidence>
<evidence type="ECO:0000259" key="1">
    <source>
        <dbReference type="Pfam" id="PF23843"/>
    </source>
</evidence>
<name>A0ABS0KRS2_PSENT</name>
<proteinExistence type="predicted"/>